<evidence type="ECO:0000313" key="1">
    <source>
        <dbReference type="EMBL" id="TRY70551.1"/>
    </source>
</evidence>
<dbReference type="AlphaFoldDB" id="A0A553NYP0"/>
<dbReference type="STRING" id="6832.A0A553NYP0"/>
<sequence length="76" mass="8591">MNCRSTNYGTRIDYILADRGLIPHLGQCDIHPEIEGSDHCPVKCELNVNVNFPELLDSNRNFHSSYRSAQTVNRSG</sequence>
<organism evidence="1 2">
    <name type="scientific">Tigriopus californicus</name>
    <name type="common">Marine copepod</name>
    <dbReference type="NCBI Taxonomy" id="6832"/>
    <lineage>
        <taxon>Eukaryota</taxon>
        <taxon>Metazoa</taxon>
        <taxon>Ecdysozoa</taxon>
        <taxon>Arthropoda</taxon>
        <taxon>Crustacea</taxon>
        <taxon>Multicrustacea</taxon>
        <taxon>Hexanauplia</taxon>
        <taxon>Copepoda</taxon>
        <taxon>Harpacticoida</taxon>
        <taxon>Harpacticidae</taxon>
        <taxon>Tigriopus</taxon>
    </lineage>
</organism>
<dbReference type="Gene3D" id="3.60.10.10">
    <property type="entry name" value="Endonuclease/exonuclease/phosphatase"/>
    <property type="match status" value="1"/>
</dbReference>
<keyword evidence="2" id="KW-1185">Reference proteome</keyword>
<dbReference type="Proteomes" id="UP000318571">
    <property type="component" value="Chromosome 9"/>
</dbReference>
<proteinExistence type="predicted"/>
<dbReference type="InterPro" id="IPR036691">
    <property type="entry name" value="Endo/exonu/phosph_ase_sf"/>
</dbReference>
<dbReference type="EMBL" id="VCGU01000009">
    <property type="protein sequence ID" value="TRY70551.1"/>
    <property type="molecule type" value="Genomic_DNA"/>
</dbReference>
<reference evidence="1 2" key="1">
    <citation type="journal article" date="2018" name="Nat. Ecol. Evol.">
        <title>Genomic signatures of mitonuclear coevolution across populations of Tigriopus californicus.</title>
        <authorList>
            <person name="Barreto F.S."/>
            <person name="Watson E.T."/>
            <person name="Lima T.G."/>
            <person name="Willett C.S."/>
            <person name="Edmands S."/>
            <person name="Li W."/>
            <person name="Burton R.S."/>
        </authorList>
    </citation>
    <scope>NUCLEOTIDE SEQUENCE [LARGE SCALE GENOMIC DNA]</scope>
    <source>
        <strain evidence="1 2">San Diego</strain>
    </source>
</reference>
<accession>A0A553NYP0</accession>
<name>A0A553NYP0_TIGCA</name>
<evidence type="ECO:0000313" key="2">
    <source>
        <dbReference type="Proteomes" id="UP000318571"/>
    </source>
</evidence>
<dbReference type="SUPFAM" id="SSF56219">
    <property type="entry name" value="DNase I-like"/>
    <property type="match status" value="1"/>
</dbReference>
<comment type="caution">
    <text evidence="1">The sequence shown here is derived from an EMBL/GenBank/DDBJ whole genome shotgun (WGS) entry which is preliminary data.</text>
</comment>
<gene>
    <name evidence="1" type="ORF">TCAL_17426</name>
</gene>
<protein>
    <recommendedName>
        <fullName evidence="3">Endonuclease/exonuclease/phosphatase domain-containing protein</fullName>
    </recommendedName>
</protein>
<evidence type="ECO:0008006" key="3">
    <source>
        <dbReference type="Google" id="ProtNLM"/>
    </source>
</evidence>